<dbReference type="eggNOG" id="arCOG04918">
    <property type="taxonomic scope" value="Archaea"/>
</dbReference>
<gene>
    <name evidence="1" type="ORF">MetMK1DRAFT_00017390</name>
</gene>
<evidence type="ECO:0000313" key="1">
    <source>
        <dbReference type="EMBL" id="EHP68993.1"/>
    </source>
</evidence>
<dbReference type="AlphaFoldDB" id="H2C5B6"/>
<feature type="non-terminal residue" evidence="1">
    <location>
        <position position="84"/>
    </location>
</feature>
<protein>
    <recommendedName>
        <fullName evidence="3">Transposase</fullName>
    </recommendedName>
</protein>
<organism evidence="1 2">
    <name type="scientific">Metallosphaera yellowstonensis MK1</name>
    <dbReference type="NCBI Taxonomy" id="671065"/>
    <lineage>
        <taxon>Archaea</taxon>
        <taxon>Thermoproteota</taxon>
        <taxon>Thermoprotei</taxon>
        <taxon>Sulfolobales</taxon>
        <taxon>Sulfolobaceae</taxon>
        <taxon>Metallosphaera</taxon>
    </lineage>
</organism>
<evidence type="ECO:0008006" key="3">
    <source>
        <dbReference type="Google" id="ProtNLM"/>
    </source>
</evidence>
<keyword evidence="2" id="KW-1185">Reference proteome</keyword>
<name>H2C5B6_9CREN</name>
<dbReference type="EMBL" id="JH597768">
    <property type="protein sequence ID" value="EHP68993.1"/>
    <property type="molecule type" value="Genomic_DNA"/>
</dbReference>
<evidence type="ECO:0000313" key="2">
    <source>
        <dbReference type="Proteomes" id="UP000003980"/>
    </source>
</evidence>
<dbReference type="Proteomes" id="UP000003980">
    <property type="component" value="Unassembled WGS sequence"/>
</dbReference>
<reference evidence="1 2" key="1">
    <citation type="submission" date="2012-01" db="EMBL/GenBank/DDBJ databases">
        <title>Improved High-Quality Draft sequence of Metallosphaera yellowstonensis MK1.</title>
        <authorList>
            <consortium name="US DOE Joint Genome Institute"/>
            <person name="Lucas S."/>
            <person name="Han J."/>
            <person name="Cheng J.-F."/>
            <person name="Goodwin L."/>
            <person name="Pitluck S."/>
            <person name="Peters L."/>
            <person name="Teshima H."/>
            <person name="Detter J.C."/>
            <person name="Han C."/>
            <person name="Tapia R."/>
            <person name="Land M."/>
            <person name="Hauser L."/>
            <person name="Kyrpides N."/>
            <person name="Kozubal M."/>
            <person name="Macur R.E."/>
            <person name="Jay Z."/>
            <person name="Inskeep W."/>
            <person name="Woyke T."/>
        </authorList>
    </citation>
    <scope>NUCLEOTIDE SEQUENCE [LARGE SCALE GENOMIC DNA]</scope>
    <source>
        <strain evidence="1 2">MK1</strain>
    </source>
</reference>
<dbReference type="STRING" id="671065.MetMK1DRAFT_00017390"/>
<proteinExistence type="predicted"/>
<accession>H2C5B6</accession>
<dbReference type="HOGENOM" id="CLU_184951_0_0_2"/>
<sequence length="84" mass="9819">MRSLSNHVVTSLVPELLGKDALLNETVAEIERRALEEAERTSPRYARGKEVRRRGYARYRFLKGFKVSLRGRRVVYGLEWVTVR</sequence>